<keyword evidence="3 7" id="KW-0032">Aminotransferase</keyword>
<dbReference type="InterPro" id="IPR050596">
    <property type="entry name" value="AspAT/PAT-like"/>
</dbReference>
<evidence type="ECO:0000256" key="3">
    <source>
        <dbReference type="ARBA" id="ARBA00022576"/>
    </source>
</evidence>
<evidence type="ECO:0000256" key="4">
    <source>
        <dbReference type="ARBA" id="ARBA00022679"/>
    </source>
</evidence>
<dbReference type="EMBL" id="SNVW01000018">
    <property type="protein sequence ID" value="TDN41572.1"/>
    <property type="molecule type" value="Genomic_DNA"/>
</dbReference>
<dbReference type="AlphaFoldDB" id="A0A4V3BK67"/>
<evidence type="ECO:0000313" key="7">
    <source>
        <dbReference type="EMBL" id="TDN41572.1"/>
    </source>
</evidence>
<evidence type="ECO:0000313" key="8">
    <source>
        <dbReference type="Proteomes" id="UP000295764"/>
    </source>
</evidence>
<accession>A0A4V3BK67</accession>
<evidence type="ECO:0000259" key="6">
    <source>
        <dbReference type="Pfam" id="PF00155"/>
    </source>
</evidence>
<gene>
    <name evidence="7" type="ORF">EDF64_11818</name>
</gene>
<dbReference type="Pfam" id="PF00155">
    <property type="entry name" value="Aminotran_1_2"/>
    <property type="match status" value="1"/>
</dbReference>
<dbReference type="STRING" id="2035.RU06_13425"/>
<dbReference type="Proteomes" id="UP000295764">
    <property type="component" value="Unassembled WGS sequence"/>
</dbReference>
<dbReference type="InterPro" id="IPR015421">
    <property type="entry name" value="PyrdxlP-dep_Trfase_major"/>
</dbReference>
<organism evidence="7 8">
    <name type="scientific">Curtobacterium flaccumfaciens</name>
    <dbReference type="NCBI Taxonomy" id="2035"/>
    <lineage>
        <taxon>Bacteria</taxon>
        <taxon>Bacillati</taxon>
        <taxon>Actinomycetota</taxon>
        <taxon>Actinomycetes</taxon>
        <taxon>Micrococcales</taxon>
        <taxon>Microbacteriaceae</taxon>
        <taxon>Curtobacterium</taxon>
    </lineage>
</organism>
<dbReference type="PANTHER" id="PTHR46383">
    <property type="entry name" value="ASPARTATE AMINOTRANSFERASE"/>
    <property type="match status" value="1"/>
</dbReference>
<dbReference type="InterPro" id="IPR004839">
    <property type="entry name" value="Aminotransferase_I/II_large"/>
</dbReference>
<comment type="similarity">
    <text evidence="2">Belongs to the class-I pyridoxal-phosphate-dependent aminotransferase family.</text>
</comment>
<dbReference type="OrthoDB" id="9763453at2"/>
<evidence type="ECO:0000256" key="2">
    <source>
        <dbReference type="ARBA" id="ARBA00007441"/>
    </source>
</evidence>
<dbReference type="InterPro" id="IPR015424">
    <property type="entry name" value="PyrdxlP-dep_Trfase"/>
</dbReference>
<proteinExistence type="inferred from homology"/>
<dbReference type="GO" id="GO:0030170">
    <property type="term" value="F:pyridoxal phosphate binding"/>
    <property type="evidence" value="ECO:0007669"/>
    <property type="project" value="InterPro"/>
</dbReference>
<keyword evidence="4 7" id="KW-0808">Transferase</keyword>
<protein>
    <submittedName>
        <fullName evidence="7">Aspartate aminotransferase</fullName>
    </submittedName>
</protein>
<dbReference type="GO" id="GO:0008483">
    <property type="term" value="F:transaminase activity"/>
    <property type="evidence" value="ECO:0007669"/>
    <property type="project" value="UniProtKB-KW"/>
</dbReference>
<keyword evidence="5" id="KW-0663">Pyridoxal phosphate</keyword>
<dbReference type="PANTHER" id="PTHR46383:SF1">
    <property type="entry name" value="ASPARTATE AMINOTRANSFERASE"/>
    <property type="match status" value="1"/>
</dbReference>
<dbReference type="GO" id="GO:0006520">
    <property type="term" value="P:amino acid metabolic process"/>
    <property type="evidence" value="ECO:0007669"/>
    <property type="project" value="InterPro"/>
</dbReference>
<dbReference type="CDD" id="cd00609">
    <property type="entry name" value="AAT_like"/>
    <property type="match status" value="1"/>
</dbReference>
<comment type="caution">
    <text evidence="7">The sequence shown here is derived from an EMBL/GenBank/DDBJ whole genome shotgun (WGS) entry which is preliminary data.</text>
</comment>
<dbReference type="InterPro" id="IPR015422">
    <property type="entry name" value="PyrdxlP-dep_Trfase_small"/>
</dbReference>
<comment type="cofactor">
    <cofactor evidence="1">
        <name>pyridoxal 5'-phosphate</name>
        <dbReference type="ChEBI" id="CHEBI:597326"/>
    </cofactor>
</comment>
<dbReference type="SUPFAM" id="SSF53383">
    <property type="entry name" value="PLP-dependent transferases"/>
    <property type="match status" value="1"/>
</dbReference>
<sequence>MPSLAPRIETVPASGIRRVFEQAALLRETAANGSSSPDSSSADVAMLVIGEPDVPVAPHIAEAARRAWSEDRTDYTPNGGIAPLREAIREKLRRENRMEVDVEQVWLTIGATQALFQAMTLVLSPGDEVLVPDPGYTTFTMNAHILGATPVPYRLEPQHGFEPDLEALEASVTERTRALVVNSPSNPLGSVFGEQTLRALLAFAKRHDLWVISDEVYEYFTYGTRHVSLASLDEDDRVFIAFSLSKTYAMTGVRVGYLVTPKGLGTTMRTTQEAMISCVAEPDQWAALAAIVGDHSAVQDAREHYRANLGIAKEVLDAAGIRYLDPRGAFYLWIDVSHASQGDVAEWALAFLQRERVAVAPGSAFGRSGEGWIRVCLAATPADLRRGLGALPAPAHAVV</sequence>
<reference evidence="7 8" key="1">
    <citation type="submission" date="2019-03" db="EMBL/GenBank/DDBJ databases">
        <title>Genomic analyses of the natural microbiome of Caenorhabditis elegans.</title>
        <authorList>
            <person name="Samuel B."/>
        </authorList>
    </citation>
    <scope>NUCLEOTIDE SEQUENCE [LARGE SCALE GENOMIC DNA]</scope>
    <source>
        <strain evidence="7 8">JUb65</strain>
    </source>
</reference>
<evidence type="ECO:0000256" key="5">
    <source>
        <dbReference type="ARBA" id="ARBA00022898"/>
    </source>
</evidence>
<feature type="domain" description="Aminotransferase class I/classII large" evidence="6">
    <location>
        <begin position="45"/>
        <end position="390"/>
    </location>
</feature>
<name>A0A4V3BK67_9MICO</name>
<dbReference type="Gene3D" id="3.90.1150.10">
    <property type="entry name" value="Aspartate Aminotransferase, domain 1"/>
    <property type="match status" value="1"/>
</dbReference>
<evidence type="ECO:0000256" key="1">
    <source>
        <dbReference type="ARBA" id="ARBA00001933"/>
    </source>
</evidence>
<dbReference type="Gene3D" id="3.40.640.10">
    <property type="entry name" value="Type I PLP-dependent aspartate aminotransferase-like (Major domain)"/>
    <property type="match status" value="1"/>
</dbReference>
<dbReference type="RefSeq" id="WP_133521245.1">
    <property type="nucleotide sequence ID" value="NZ_SNVW01000018.1"/>
</dbReference>